<dbReference type="AlphaFoldDB" id="A0AA38LID6"/>
<evidence type="ECO:0000256" key="4">
    <source>
        <dbReference type="ARBA" id="ARBA00023242"/>
    </source>
</evidence>
<dbReference type="EMBL" id="JAHRHJ020000003">
    <property type="protein sequence ID" value="KAH9323645.1"/>
    <property type="molecule type" value="Genomic_DNA"/>
</dbReference>
<dbReference type="InterPro" id="IPR036638">
    <property type="entry name" value="HLH_DNA-bd_sf"/>
</dbReference>
<evidence type="ECO:0000313" key="8">
    <source>
        <dbReference type="Proteomes" id="UP000824469"/>
    </source>
</evidence>
<dbReference type="InterPro" id="IPR011598">
    <property type="entry name" value="bHLH_dom"/>
</dbReference>
<feature type="region of interest" description="Disordered" evidence="5">
    <location>
        <begin position="64"/>
        <end position="109"/>
    </location>
</feature>
<dbReference type="PROSITE" id="PS50888">
    <property type="entry name" value="BHLH"/>
    <property type="match status" value="1"/>
</dbReference>
<comment type="caution">
    <text evidence="7">The sequence shown here is derived from an EMBL/GenBank/DDBJ whole genome shotgun (WGS) entry which is preliminary data.</text>
</comment>
<comment type="subcellular location">
    <subcellularLocation>
        <location evidence="1">Nucleus</location>
    </subcellularLocation>
</comment>
<evidence type="ECO:0000256" key="5">
    <source>
        <dbReference type="SAM" id="MobiDB-lite"/>
    </source>
</evidence>
<dbReference type="GO" id="GO:0043565">
    <property type="term" value="F:sequence-specific DNA binding"/>
    <property type="evidence" value="ECO:0007669"/>
    <property type="project" value="TreeGrafter"/>
</dbReference>
<name>A0AA38LID6_TAXCH</name>
<protein>
    <recommendedName>
        <fullName evidence="6">BHLH domain-containing protein</fullName>
    </recommendedName>
</protein>
<evidence type="ECO:0000256" key="3">
    <source>
        <dbReference type="ARBA" id="ARBA00023163"/>
    </source>
</evidence>
<reference evidence="7 8" key="1">
    <citation type="journal article" date="2021" name="Nat. Plants">
        <title>The Taxus genome provides insights into paclitaxel biosynthesis.</title>
        <authorList>
            <person name="Xiong X."/>
            <person name="Gou J."/>
            <person name="Liao Q."/>
            <person name="Li Y."/>
            <person name="Zhou Q."/>
            <person name="Bi G."/>
            <person name="Li C."/>
            <person name="Du R."/>
            <person name="Wang X."/>
            <person name="Sun T."/>
            <person name="Guo L."/>
            <person name="Liang H."/>
            <person name="Lu P."/>
            <person name="Wu Y."/>
            <person name="Zhang Z."/>
            <person name="Ro D.K."/>
            <person name="Shang Y."/>
            <person name="Huang S."/>
            <person name="Yan J."/>
        </authorList>
    </citation>
    <scope>NUCLEOTIDE SEQUENCE [LARGE SCALE GENOMIC DNA]</scope>
    <source>
        <strain evidence="7">Ta-2019</strain>
    </source>
</reference>
<dbReference type="PANTHER" id="PTHR31945:SF144">
    <property type="entry name" value="BHLH DOMAIN-CONTAINING PROTEIN"/>
    <property type="match status" value="1"/>
</dbReference>
<evidence type="ECO:0000256" key="1">
    <source>
        <dbReference type="ARBA" id="ARBA00004123"/>
    </source>
</evidence>
<dbReference type="Gene3D" id="4.10.280.10">
    <property type="entry name" value="Helix-loop-helix DNA-binding domain"/>
    <property type="match status" value="1"/>
</dbReference>
<dbReference type="Pfam" id="PF00010">
    <property type="entry name" value="HLH"/>
    <property type="match status" value="1"/>
</dbReference>
<dbReference type="GO" id="GO:0046983">
    <property type="term" value="F:protein dimerization activity"/>
    <property type="evidence" value="ECO:0007669"/>
    <property type="project" value="InterPro"/>
</dbReference>
<feature type="domain" description="BHLH" evidence="6">
    <location>
        <begin position="100"/>
        <end position="149"/>
    </location>
</feature>
<feature type="non-terminal residue" evidence="7">
    <location>
        <position position="258"/>
    </location>
</feature>
<dbReference type="GO" id="GO:0005634">
    <property type="term" value="C:nucleus"/>
    <property type="evidence" value="ECO:0007669"/>
    <property type="project" value="UniProtKB-SubCell"/>
</dbReference>
<proteinExistence type="predicted"/>
<dbReference type="SUPFAM" id="SSF47459">
    <property type="entry name" value="HLH, helix-loop-helix DNA-binding domain"/>
    <property type="match status" value="1"/>
</dbReference>
<dbReference type="InterPro" id="IPR054502">
    <property type="entry name" value="bHLH-TF_ACT-like_plant"/>
</dbReference>
<dbReference type="SMART" id="SM00353">
    <property type="entry name" value="HLH"/>
    <property type="match status" value="1"/>
</dbReference>
<gene>
    <name evidence="7" type="ORF">KI387_018284</name>
</gene>
<dbReference type="GO" id="GO:0003700">
    <property type="term" value="F:DNA-binding transcription factor activity"/>
    <property type="evidence" value="ECO:0007669"/>
    <property type="project" value="TreeGrafter"/>
</dbReference>
<evidence type="ECO:0000313" key="7">
    <source>
        <dbReference type="EMBL" id="KAH9323645.1"/>
    </source>
</evidence>
<keyword evidence="3" id="KW-0804">Transcription</keyword>
<accession>A0AA38LID6</accession>
<evidence type="ECO:0000259" key="6">
    <source>
        <dbReference type="PROSITE" id="PS50888"/>
    </source>
</evidence>
<feature type="compositionally biased region" description="Basic and acidic residues" evidence="5">
    <location>
        <begin position="99"/>
        <end position="109"/>
    </location>
</feature>
<evidence type="ECO:0000256" key="2">
    <source>
        <dbReference type="ARBA" id="ARBA00023015"/>
    </source>
</evidence>
<keyword evidence="8" id="KW-1185">Reference proteome</keyword>
<dbReference type="Proteomes" id="UP000824469">
    <property type="component" value="Unassembled WGS sequence"/>
</dbReference>
<dbReference type="PANTHER" id="PTHR31945">
    <property type="entry name" value="TRANSCRIPTION FACTOR SCREAM2-RELATED"/>
    <property type="match status" value="1"/>
</dbReference>
<sequence length="258" mass="29031">MEPHTLNNTSDSKFDEPASNFSISQIPLFNIGVVPEHDALMEEHGPSLSDLEFEDAWPCFSTDNYLPPKQTTPPHKSSKIKGDSYSEDDGSVKSTHYGRSSDKRTLISERKRRGRLNQRLYTLRSLVPKISKMDKASIVGDAISYVQELQKQVKDVQGEIAQLELECNMNHRESSVEMLSNGNSLSQFNEINKPARKIVLDVDVSEMEEGTFQIRIQCKKGPGVLIKLTRTLESLQLDFHNTNLTSFGGQMIKTATIK</sequence>
<keyword evidence="2" id="KW-0805">Transcription regulation</keyword>
<organism evidence="7 8">
    <name type="scientific">Taxus chinensis</name>
    <name type="common">Chinese yew</name>
    <name type="synonym">Taxus wallichiana var. chinensis</name>
    <dbReference type="NCBI Taxonomy" id="29808"/>
    <lineage>
        <taxon>Eukaryota</taxon>
        <taxon>Viridiplantae</taxon>
        <taxon>Streptophyta</taxon>
        <taxon>Embryophyta</taxon>
        <taxon>Tracheophyta</taxon>
        <taxon>Spermatophyta</taxon>
        <taxon>Pinopsida</taxon>
        <taxon>Pinidae</taxon>
        <taxon>Conifers II</taxon>
        <taxon>Cupressales</taxon>
        <taxon>Taxaceae</taxon>
        <taxon>Taxus</taxon>
    </lineage>
</organism>
<dbReference type="InterPro" id="IPR051358">
    <property type="entry name" value="TF_AMS/ICE1/BHLH6-like"/>
</dbReference>
<keyword evidence="4" id="KW-0539">Nucleus</keyword>
<dbReference type="OMA" id="LELECNM"/>
<dbReference type="Pfam" id="PF22754">
    <property type="entry name" value="bHLH-TF_ACT-like_plant"/>
    <property type="match status" value="1"/>
</dbReference>